<accession>A0A1I0GRG0</accession>
<evidence type="ECO:0000313" key="5">
    <source>
        <dbReference type="Proteomes" id="UP000183339"/>
    </source>
</evidence>
<name>A0A1I0GRG0_9PROT</name>
<evidence type="ECO:0000256" key="1">
    <source>
        <dbReference type="SAM" id="MobiDB-lite"/>
    </source>
</evidence>
<dbReference type="InterPro" id="IPR011992">
    <property type="entry name" value="EF-hand-dom_pair"/>
</dbReference>
<dbReference type="OrthoDB" id="8566264at2"/>
<feature type="compositionally biased region" description="Basic and acidic residues" evidence="1">
    <location>
        <begin position="30"/>
        <end position="50"/>
    </location>
</feature>
<evidence type="ECO:0000259" key="3">
    <source>
        <dbReference type="PROSITE" id="PS50222"/>
    </source>
</evidence>
<keyword evidence="2" id="KW-0732">Signal</keyword>
<dbReference type="Gene3D" id="1.10.238.10">
    <property type="entry name" value="EF-hand"/>
    <property type="match status" value="1"/>
</dbReference>
<dbReference type="InterPro" id="IPR002048">
    <property type="entry name" value="EF_hand_dom"/>
</dbReference>
<reference evidence="4 5" key="1">
    <citation type="submission" date="2016-10" db="EMBL/GenBank/DDBJ databases">
        <authorList>
            <person name="de Groot N.N."/>
        </authorList>
    </citation>
    <scope>NUCLEOTIDE SEQUENCE [LARGE SCALE GENOMIC DNA]</scope>
    <source>
        <strain evidence="4 5">Nl7</strain>
    </source>
</reference>
<dbReference type="AlphaFoldDB" id="A0A1I0GRG0"/>
<dbReference type="PROSITE" id="PS50222">
    <property type="entry name" value="EF_HAND_2"/>
    <property type="match status" value="1"/>
</dbReference>
<feature type="signal peptide" evidence="2">
    <location>
        <begin position="1"/>
        <end position="24"/>
    </location>
</feature>
<dbReference type="Proteomes" id="UP000183339">
    <property type="component" value="Unassembled WGS sequence"/>
</dbReference>
<dbReference type="EMBL" id="FOHI01000015">
    <property type="protein sequence ID" value="SET72774.1"/>
    <property type="molecule type" value="Genomic_DNA"/>
</dbReference>
<organism evidence="4 5">
    <name type="scientific">Nitrosospira multiformis</name>
    <dbReference type="NCBI Taxonomy" id="1231"/>
    <lineage>
        <taxon>Bacteria</taxon>
        <taxon>Pseudomonadati</taxon>
        <taxon>Pseudomonadota</taxon>
        <taxon>Betaproteobacteria</taxon>
        <taxon>Nitrosomonadales</taxon>
        <taxon>Nitrosomonadaceae</taxon>
        <taxon>Nitrosospira</taxon>
    </lineage>
</organism>
<feature type="chain" id="PRO_5010231310" description="EF-hand domain-containing protein" evidence="2">
    <location>
        <begin position="25"/>
        <end position="100"/>
    </location>
</feature>
<dbReference type="GO" id="GO:0005509">
    <property type="term" value="F:calcium ion binding"/>
    <property type="evidence" value="ECO:0007669"/>
    <property type="project" value="InterPro"/>
</dbReference>
<sequence length="100" mass="11290">MTQKRKMGLIIAIVPFLMATGSLATSANAGEHEGGSDASVMKREPDGSVSKKEFMKHHEWMFDQNDKNHNGKLEPDEMGSLHKMVNKMHGRFEQEYGQKK</sequence>
<dbReference type="SUPFAM" id="SSF47473">
    <property type="entry name" value="EF-hand"/>
    <property type="match status" value="1"/>
</dbReference>
<feature type="region of interest" description="Disordered" evidence="1">
    <location>
        <begin position="27"/>
        <end position="50"/>
    </location>
</feature>
<gene>
    <name evidence="4" type="ORF">SAMN05216412_11520</name>
</gene>
<feature type="domain" description="EF-hand" evidence="3">
    <location>
        <begin position="53"/>
        <end position="88"/>
    </location>
</feature>
<evidence type="ECO:0000313" key="4">
    <source>
        <dbReference type="EMBL" id="SET72774.1"/>
    </source>
</evidence>
<dbReference type="InterPro" id="IPR018247">
    <property type="entry name" value="EF_Hand_1_Ca_BS"/>
</dbReference>
<proteinExistence type="predicted"/>
<evidence type="ECO:0000256" key="2">
    <source>
        <dbReference type="SAM" id="SignalP"/>
    </source>
</evidence>
<protein>
    <recommendedName>
        <fullName evidence="3">EF-hand domain-containing protein</fullName>
    </recommendedName>
</protein>
<dbReference type="PROSITE" id="PS00018">
    <property type="entry name" value="EF_HAND_1"/>
    <property type="match status" value="1"/>
</dbReference>
<dbReference type="RefSeq" id="WP_074709419.1">
    <property type="nucleotide sequence ID" value="NZ_FOHI01000015.1"/>
</dbReference>